<name>A0A086JG86_TOXGO</name>
<protein>
    <submittedName>
        <fullName evidence="5">Putative LSU ribosomal protein L18P</fullName>
    </submittedName>
</protein>
<dbReference type="EMBL" id="AEYI02001985">
    <property type="protein sequence ID" value="KFG31154.1"/>
    <property type="molecule type" value="Genomic_DNA"/>
</dbReference>
<keyword evidence="3" id="KW-0687">Ribonucleoprotein</keyword>
<evidence type="ECO:0000256" key="4">
    <source>
        <dbReference type="SAM" id="MobiDB-lite"/>
    </source>
</evidence>
<dbReference type="InterPro" id="IPR057268">
    <property type="entry name" value="Ribosomal_L18"/>
</dbReference>
<dbReference type="AlphaFoldDB" id="A0A086JG86"/>
<dbReference type="GO" id="GO:0022625">
    <property type="term" value="C:cytosolic large ribosomal subunit"/>
    <property type="evidence" value="ECO:0007669"/>
    <property type="project" value="TreeGrafter"/>
</dbReference>
<feature type="region of interest" description="Disordered" evidence="4">
    <location>
        <begin position="116"/>
        <end position="135"/>
    </location>
</feature>
<sequence length="516" mass="56897">MPATCGHPYRCSAGLSSFVVSLLLHSLIDLLVFQVRFTTASSVRLYRPLIAVHKSCGSELLRGTFDQDGTGSSCRPRMLMLASISPTRPALFVPHACGLDQREGIHEEGYAWHSSTSSECGRESSPRQQVKNDDGLSWRALPGHRHWRAGVRLSGHHASSLRKLEALSFVFASEKYWVVLPWGSPVSRLCAGSNLGFLIPSLIRNLSRAQKFRSGSRRRVPFLTALASPLSKCIDSSLAASFCPPTPSPLCSEVHFFSHGTKMRSTSCSYQRCQLAPPPHALRAISSVVPLPFSAHMRVSTAQWPRSSKWPISYVDRDGSQEFARLSQRGRILLKGGLQRLAGKTSSLKESLPDLAKNSEKDTIEGEEILGNGETSKSDAAEGQLPFLQSNALPRSDTVERDRVLLGEKRARLTITLSNNQVHACVVDNRLQRTYAYANSFDPSLRTEIGSVQRKRGWAPRPHGGTMRAARAVGRLLAQRALQKGIKKVFFDRKSYRYIGRVKALADGAREGGLEL</sequence>
<feature type="region of interest" description="Disordered" evidence="4">
    <location>
        <begin position="352"/>
        <end position="381"/>
    </location>
</feature>
<dbReference type="OrthoDB" id="330259at2759"/>
<evidence type="ECO:0000256" key="3">
    <source>
        <dbReference type="ARBA" id="ARBA00023274"/>
    </source>
</evidence>
<dbReference type="GO" id="GO:0006412">
    <property type="term" value="P:translation"/>
    <property type="evidence" value="ECO:0007669"/>
    <property type="project" value="InterPro"/>
</dbReference>
<reference evidence="5 6" key="1">
    <citation type="submission" date="2014-03" db="EMBL/GenBank/DDBJ databases">
        <authorList>
            <person name="Sibley D."/>
            <person name="Venepally P."/>
            <person name="Karamycheva S."/>
            <person name="Hadjithomas M."/>
            <person name="Khan A."/>
            <person name="Brunk B."/>
            <person name="Roos D."/>
            <person name="Caler E."/>
            <person name="Lorenzi H."/>
        </authorList>
    </citation>
    <scope>NUCLEOTIDE SEQUENCE [LARGE SCALE GENOMIC DNA]</scope>
    <source>
        <strain evidence="6">p89</strain>
    </source>
</reference>
<evidence type="ECO:0000256" key="1">
    <source>
        <dbReference type="ARBA" id="ARBA00007116"/>
    </source>
</evidence>
<organism evidence="5 6">
    <name type="scientific">Toxoplasma gondii p89</name>
    <dbReference type="NCBI Taxonomy" id="943119"/>
    <lineage>
        <taxon>Eukaryota</taxon>
        <taxon>Sar</taxon>
        <taxon>Alveolata</taxon>
        <taxon>Apicomplexa</taxon>
        <taxon>Conoidasida</taxon>
        <taxon>Coccidia</taxon>
        <taxon>Eucoccidiorida</taxon>
        <taxon>Eimeriorina</taxon>
        <taxon>Sarcocystidae</taxon>
        <taxon>Toxoplasma</taxon>
    </lineage>
</organism>
<dbReference type="GO" id="GO:0008097">
    <property type="term" value="F:5S rRNA binding"/>
    <property type="evidence" value="ECO:0007669"/>
    <property type="project" value="TreeGrafter"/>
</dbReference>
<comment type="caution">
    <text evidence="5">The sequence shown here is derived from an EMBL/GenBank/DDBJ whole genome shotgun (WGS) entry which is preliminary data.</text>
</comment>
<dbReference type="PANTHER" id="PTHR12899">
    <property type="entry name" value="39S RIBOSOMAL PROTEIN L18, MITOCHONDRIAL"/>
    <property type="match status" value="1"/>
</dbReference>
<dbReference type="VEuPathDB" id="ToxoDB:TGP89_211870"/>
<evidence type="ECO:0000256" key="2">
    <source>
        <dbReference type="ARBA" id="ARBA00022980"/>
    </source>
</evidence>
<accession>A0A086JG86</accession>
<dbReference type="PANTHER" id="PTHR12899:SF3">
    <property type="entry name" value="LARGE RIBOSOMAL SUBUNIT PROTEIN UL18M"/>
    <property type="match status" value="1"/>
</dbReference>
<evidence type="ECO:0000313" key="6">
    <source>
        <dbReference type="Proteomes" id="UP000028828"/>
    </source>
</evidence>
<dbReference type="CDD" id="cd00432">
    <property type="entry name" value="Ribosomal_L18_L5e"/>
    <property type="match status" value="1"/>
</dbReference>
<feature type="compositionally biased region" description="Basic and acidic residues" evidence="4">
    <location>
        <begin position="120"/>
        <end position="135"/>
    </location>
</feature>
<dbReference type="Gene3D" id="3.30.420.100">
    <property type="match status" value="1"/>
</dbReference>
<dbReference type="InterPro" id="IPR005484">
    <property type="entry name" value="Ribosomal_uL18_bac/plant/anim"/>
</dbReference>
<dbReference type="Proteomes" id="UP000028828">
    <property type="component" value="Unassembled WGS sequence"/>
</dbReference>
<dbReference type="SUPFAM" id="SSF53137">
    <property type="entry name" value="Translational machinery components"/>
    <property type="match status" value="1"/>
</dbReference>
<proteinExistence type="inferred from homology"/>
<gene>
    <name evidence="5" type="ORF">TGP89_211870</name>
</gene>
<comment type="similarity">
    <text evidence="1">Belongs to the universal ribosomal protein uL18 family.</text>
</comment>
<dbReference type="Pfam" id="PF00861">
    <property type="entry name" value="Ribosomal_L18p"/>
    <property type="match status" value="1"/>
</dbReference>
<keyword evidence="2 5" id="KW-0689">Ribosomal protein</keyword>
<dbReference type="GO" id="GO:0003735">
    <property type="term" value="F:structural constituent of ribosome"/>
    <property type="evidence" value="ECO:0007669"/>
    <property type="project" value="InterPro"/>
</dbReference>
<evidence type="ECO:0000313" key="5">
    <source>
        <dbReference type="EMBL" id="KFG31154.1"/>
    </source>
</evidence>